<dbReference type="OrthoDB" id="3556651at2"/>
<dbReference type="Proteomes" id="UP000005087">
    <property type="component" value="Chromosome"/>
</dbReference>
<sequence>MAEDWYKALAEEAVNGVSATEAVGAVLGGPAGMVAFGVSTAARAVAAAGGGSWSFDPDEIDAVLAEWKALAEELEKDRMLFDNLALMHMNPSEDPPTNQFVKSLFDSVRGLDEFNFSMGNYVYEFIDKLERAKNSIGQRDETESEAFRAET</sequence>
<reference evidence="2" key="2">
    <citation type="submission" date="2012-01" db="EMBL/GenBank/DDBJ databases">
        <title>Noncontiguous Finished sequence of chromosome of Saccharomonospora glauca K62.</title>
        <authorList>
            <consortium name="US DOE Joint Genome Institute"/>
            <person name="Lucas S."/>
            <person name="Han J."/>
            <person name="Lapidus A."/>
            <person name="Cheng J.-F."/>
            <person name="Goodwin L."/>
            <person name="Pitluck S."/>
            <person name="Peters L."/>
            <person name="Mikhailova N."/>
            <person name="Held B."/>
            <person name="Detter J.C."/>
            <person name="Han C."/>
            <person name="Tapia R."/>
            <person name="Land M."/>
            <person name="Hauser L."/>
            <person name="Kyrpides N."/>
            <person name="Ivanova N."/>
            <person name="Pagani I."/>
            <person name="Brambilla E.-M."/>
            <person name="Klenk H.-P."/>
            <person name="Woyke T."/>
        </authorList>
    </citation>
    <scope>NUCLEOTIDE SEQUENCE [LARGE SCALE GENOMIC DNA]</scope>
    <source>
        <strain evidence="2">K62</strain>
    </source>
</reference>
<organism evidence="1 2">
    <name type="scientific">Saccharomonospora glauca K62</name>
    <dbReference type="NCBI Taxonomy" id="928724"/>
    <lineage>
        <taxon>Bacteria</taxon>
        <taxon>Bacillati</taxon>
        <taxon>Actinomycetota</taxon>
        <taxon>Actinomycetes</taxon>
        <taxon>Pseudonocardiales</taxon>
        <taxon>Pseudonocardiaceae</taxon>
        <taxon>Saccharomonospora</taxon>
    </lineage>
</organism>
<name>I1D5U5_9PSEU</name>
<accession>I1D5U5</accession>
<reference evidence="1 2" key="1">
    <citation type="submission" date="2011-09" db="EMBL/GenBank/DDBJ databases">
        <authorList>
            <consortium name="US DOE Joint Genome Institute (JGI-PGF)"/>
            <person name="Lucas S."/>
            <person name="Han J."/>
            <person name="Lapidus A."/>
            <person name="Cheng J.-F."/>
            <person name="Goodwin L."/>
            <person name="Pitluck S."/>
            <person name="Peters L."/>
            <person name="Land M.L."/>
            <person name="Hauser L."/>
            <person name="Brambilla E."/>
            <person name="Klenk H.-P."/>
            <person name="Woyke T.J."/>
        </authorList>
    </citation>
    <scope>NUCLEOTIDE SEQUENCE [LARGE SCALE GENOMIC DNA]</scope>
    <source>
        <strain evidence="1 2">K62</strain>
    </source>
</reference>
<dbReference type="EMBL" id="CM001484">
    <property type="protein sequence ID" value="EIF00320.1"/>
    <property type="molecule type" value="Genomic_DNA"/>
</dbReference>
<gene>
    <name evidence="1" type="ORF">SacglDRAFT_03459</name>
</gene>
<dbReference type="STRING" id="928724.SacglDRAFT_03459"/>
<dbReference type="RefSeq" id="WP_005466073.1">
    <property type="nucleotide sequence ID" value="NZ_CM001484.1"/>
</dbReference>
<evidence type="ECO:0000313" key="1">
    <source>
        <dbReference type="EMBL" id="EIF00320.1"/>
    </source>
</evidence>
<keyword evidence="2" id="KW-1185">Reference proteome</keyword>
<proteinExistence type="predicted"/>
<dbReference type="AlphaFoldDB" id="I1D5U5"/>
<evidence type="ECO:0000313" key="2">
    <source>
        <dbReference type="Proteomes" id="UP000005087"/>
    </source>
</evidence>
<dbReference type="HOGENOM" id="CLU_1721017_0_0_11"/>
<protein>
    <submittedName>
        <fullName evidence="1">Uncharacterized protein</fullName>
    </submittedName>
</protein>